<dbReference type="Proteomes" id="UP001230649">
    <property type="component" value="Unassembled WGS sequence"/>
</dbReference>
<proteinExistence type="predicted"/>
<organism evidence="1 2">
    <name type="scientific">Naganishia adeliensis</name>
    <dbReference type="NCBI Taxonomy" id="92952"/>
    <lineage>
        <taxon>Eukaryota</taxon>
        <taxon>Fungi</taxon>
        <taxon>Dikarya</taxon>
        <taxon>Basidiomycota</taxon>
        <taxon>Agaricomycotina</taxon>
        <taxon>Tremellomycetes</taxon>
        <taxon>Filobasidiales</taxon>
        <taxon>Filobasidiaceae</taxon>
        <taxon>Naganishia</taxon>
    </lineage>
</organism>
<keyword evidence="2" id="KW-1185">Reference proteome</keyword>
<accession>A0ACC2WZK1</accession>
<dbReference type="EMBL" id="JASBWS010000003">
    <property type="protein sequence ID" value="KAJ9116750.1"/>
    <property type="molecule type" value="Genomic_DNA"/>
</dbReference>
<reference evidence="1" key="1">
    <citation type="submission" date="2023-04" db="EMBL/GenBank/DDBJ databases">
        <title>Draft Genome sequencing of Naganishia species isolated from polar environments using Oxford Nanopore Technology.</title>
        <authorList>
            <person name="Leo P."/>
            <person name="Venkateswaran K."/>
        </authorList>
    </citation>
    <scope>NUCLEOTIDE SEQUENCE</scope>
    <source>
        <strain evidence="1">MNA-CCFEE 5262</strain>
    </source>
</reference>
<protein>
    <submittedName>
        <fullName evidence="1">Uncharacterized protein</fullName>
    </submittedName>
</protein>
<evidence type="ECO:0000313" key="1">
    <source>
        <dbReference type="EMBL" id="KAJ9116750.1"/>
    </source>
</evidence>
<gene>
    <name evidence="1" type="ORF">QFC20_000686</name>
</gene>
<comment type="caution">
    <text evidence="1">The sequence shown here is derived from an EMBL/GenBank/DDBJ whole genome shotgun (WGS) entry which is preliminary data.</text>
</comment>
<sequence>MAARDAPKVILPDPQQDVLPPGTRAADEYKRLAAEAFQKAEEALQRVDAKQRSRPRMALLIGRVMMALMNRVFPEAERALHQALHHEPNNLIVQMLQGRLYLQSKRPDLALRAYQKVLQSSPDFSPDPRVGIGLGYWLSGDHRRAQMAWNRAMKRDANNHGARLLLNVAEANEAKSSGSKLSQEERQEKLIGATRQMGQLFVQTHQKLSPVALSLIRNTEVQGQLNKSARPTLSHDFFKAVKLAERALQYADTAAHSRRAVSERTRLAFMTGNKEEVEQYAARLRQEPVPDIVVEIVRAQNAIASGNYREALNIAELAARKIGVQAPVELNLVYALLLAYPHPGMPSSELAANTKHARDMLDGIHETYRRARGNKEDMAALRGVANDPLVFVQLAKLWQTENLEKAVAAYQTAIEIHSRLRAGRDQSEDLAGLKMSNNLATLYMLQGNVDGAMQMYEQVVASLGEPTGKAQENFRTTLLYNLGRAYEDSNDVVRASEAYQTLLASHPEYVNARVRLSNVALTLGRVTEADQLLKEINTSHSSDIEFRSYVSHYLHSQEKWVELSKFATTTRKSHPDDLHALCTLGSYHYHLARDSKAGEIERAKDYCRAAEAFAQALSLDPTCTVAAQGLAIAIAEDTLPLRQDGAASRPSDGAAKLRGLEIALSIFTRIKDSMLTSAVLVNIGHCHFAKADEERAIEAYGAASEMTKNQDWQILMYLCRAYYAFALKTTNYAAMGKALTYAQRACQVKPHDKTTLYNIAMIQQKGAEIVLNLEPDQRSLHEVQQVFGQAKSANDLFHLLAGFQREGASYDPEMAGYRAKYGGSLLRKVPEQLAKQELFEKEQSTKHEIAKKRRAEEKARLDEIQRQRVEAEKARLAEEEAIRERQREEARSWRQEIRQQEEEEGIKKQERAEGRARSRKDKEPAGSGEEAERKPRRKSKKKAKRGSDDEMIDDEEEAHAMHTEDDEADVRARSKTPKPKKKRAAAVDPDGDDAGEDRPTKKTKFKSVAVLSDTDED</sequence>
<evidence type="ECO:0000313" key="2">
    <source>
        <dbReference type="Proteomes" id="UP001230649"/>
    </source>
</evidence>
<name>A0ACC2WZK1_9TREE</name>